<comment type="caution">
    <text evidence="2">The sequence shown here is derived from an EMBL/GenBank/DDBJ whole genome shotgun (WGS) entry which is preliminary data.</text>
</comment>
<proteinExistence type="predicted"/>
<gene>
    <name evidence="2" type="ORF">BCF74_11668</name>
</gene>
<feature type="chain" id="PRO_5039683672" evidence="1">
    <location>
        <begin position="21"/>
        <end position="197"/>
    </location>
</feature>
<dbReference type="OrthoDB" id="4842873at2"/>
<dbReference type="Proteomes" id="UP000237822">
    <property type="component" value="Unassembled WGS sequence"/>
</dbReference>
<protein>
    <submittedName>
        <fullName evidence="2">Uncharacterized protein</fullName>
    </submittedName>
</protein>
<name>A0A2T0UH09_9MICO</name>
<keyword evidence="3" id="KW-1185">Reference proteome</keyword>
<evidence type="ECO:0000313" key="2">
    <source>
        <dbReference type="EMBL" id="PRY57146.1"/>
    </source>
</evidence>
<organism evidence="2 3">
    <name type="scientific">Knoellia remsis</name>
    <dbReference type="NCBI Taxonomy" id="407159"/>
    <lineage>
        <taxon>Bacteria</taxon>
        <taxon>Bacillati</taxon>
        <taxon>Actinomycetota</taxon>
        <taxon>Actinomycetes</taxon>
        <taxon>Micrococcales</taxon>
        <taxon>Intrasporangiaceae</taxon>
        <taxon>Knoellia</taxon>
    </lineage>
</organism>
<reference evidence="2 3" key="1">
    <citation type="submission" date="2018-03" db="EMBL/GenBank/DDBJ databases">
        <title>Genomic Encyclopedia of Archaeal and Bacterial Type Strains, Phase II (KMG-II): from individual species to whole genera.</title>
        <authorList>
            <person name="Goeker M."/>
        </authorList>
    </citation>
    <scope>NUCLEOTIDE SEQUENCE [LARGE SCALE GENOMIC DNA]</scope>
    <source>
        <strain evidence="2 3">ATCC BAA-1496</strain>
    </source>
</reference>
<keyword evidence="1" id="KW-0732">Signal</keyword>
<dbReference type="AlphaFoldDB" id="A0A2T0UH09"/>
<dbReference type="RefSeq" id="WP_106297944.1">
    <property type="nucleotide sequence ID" value="NZ_PVTI01000016.1"/>
</dbReference>
<evidence type="ECO:0000313" key="3">
    <source>
        <dbReference type="Proteomes" id="UP000237822"/>
    </source>
</evidence>
<evidence type="ECO:0000256" key="1">
    <source>
        <dbReference type="SAM" id="SignalP"/>
    </source>
</evidence>
<sequence length="197" mass="20717">MRRAAALAAFVIAAMALGRAITDLVPTGAAVDTPFTVEGRVGEPVDASFAEVEVTKVAVTPTIMGNPATKAGGRWVVVDTRITALRQPTVLYGATLVDASGTHHLASVRGADCTENPRLPTGIPWTGSFCFDIERSALDGARILFSRGAFGDNGDGYRRDSVADIHLGLEDPDALWEQTEAVNVAPAIVGTEQEDAR</sequence>
<accession>A0A2T0UH09</accession>
<feature type="signal peptide" evidence="1">
    <location>
        <begin position="1"/>
        <end position="20"/>
    </location>
</feature>
<dbReference type="EMBL" id="PVTI01000016">
    <property type="protein sequence ID" value="PRY57146.1"/>
    <property type="molecule type" value="Genomic_DNA"/>
</dbReference>